<accession>A0ABT0MBV9</accession>
<dbReference type="InterPro" id="IPR007395">
    <property type="entry name" value="Zn_peptidase_2"/>
</dbReference>
<evidence type="ECO:0000256" key="1">
    <source>
        <dbReference type="SAM" id="Phobius"/>
    </source>
</evidence>
<keyword evidence="3" id="KW-1185">Reference proteome</keyword>
<dbReference type="EMBL" id="JAMAST010000007">
    <property type="protein sequence ID" value="MCL1631825.1"/>
    <property type="molecule type" value="Genomic_DNA"/>
</dbReference>
<comment type="caution">
    <text evidence="2">The sequence shown here is derived from an EMBL/GenBank/DDBJ whole genome shotgun (WGS) entry which is preliminary data.</text>
</comment>
<evidence type="ECO:0000313" key="3">
    <source>
        <dbReference type="Proteomes" id="UP001203004"/>
    </source>
</evidence>
<feature type="transmembrane region" description="Helical" evidence="1">
    <location>
        <begin position="193"/>
        <end position="217"/>
    </location>
</feature>
<feature type="transmembrane region" description="Helical" evidence="1">
    <location>
        <begin position="6"/>
        <end position="22"/>
    </location>
</feature>
<evidence type="ECO:0000313" key="2">
    <source>
        <dbReference type="EMBL" id="MCL1631825.1"/>
    </source>
</evidence>
<feature type="transmembrane region" description="Helical" evidence="1">
    <location>
        <begin position="143"/>
        <end position="164"/>
    </location>
</feature>
<feature type="transmembrane region" description="Helical" evidence="1">
    <location>
        <begin position="116"/>
        <end position="137"/>
    </location>
</feature>
<dbReference type="PANTHER" id="PTHR36434">
    <property type="entry name" value="MEMBRANE PROTEASE YUGP-RELATED"/>
    <property type="match status" value="1"/>
</dbReference>
<proteinExistence type="predicted"/>
<keyword evidence="1" id="KW-1133">Transmembrane helix</keyword>
<keyword evidence="1" id="KW-0812">Transmembrane</keyword>
<protein>
    <submittedName>
        <fullName evidence="2">Zinc metallopeptidase</fullName>
    </submittedName>
</protein>
<dbReference type="RefSeq" id="WP_249100579.1">
    <property type="nucleotide sequence ID" value="NZ_JAMAST010000007.1"/>
</dbReference>
<name>A0ABT0MBV9_9BACL</name>
<reference evidence="2 3" key="1">
    <citation type="submission" date="2022-05" db="EMBL/GenBank/DDBJ databases">
        <title>Sporolactobacillus sp nov CPB3-1, isolated from tree bark (Mangifera indica L.).</title>
        <authorList>
            <person name="Phuengjayaem S."/>
            <person name="Tanasupawat S."/>
        </authorList>
    </citation>
    <scope>NUCLEOTIDE SEQUENCE [LARGE SCALE GENOMIC DNA]</scope>
    <source>
        <strain evidence="2 3">CPB3-1</strain>
    </source>
</reference>
<dbReference type="Proteomes" id="UP001203004">
    <property type="component" value="Unassembled WGS sequence"/>
</dbReference>
<dbReference type="Pfam" id="PF04298">
    <property type="entry name" value="Zn_peptidase_2"/>
    <property type="match status" value="1"/>
</dbReference>
<gene>
    <name evidence="2" type="ORF">M3N64_07660</name>
</gene>
<dbReference type="PANTHER" id="PTHR36434:SF1">
    <property type="entry name" value="MEMBRANE PROTEASE YUGP-RELATED"/>
    <property type="match status" value="1"/>
</dbReference>
<organism evidence="2 3">
    <name type="scientific">Sporolactobacillus mangiferae</name>
    <dbReference type="NCBI Taxonomy" id="2940498"/>
    <lineage>
        <taxon>Bacteria</taxon>
        <taxon>Bacillati</taxon>
        <taxon>Bacillota</taxon>
        <taxon>Bacilli</taxon>
        <taxon>Bacillales</taxon>
        <taxon>Sporolactobacillaceae</taxon>
        <taxon>Sporolactobacillus</taxon>
    </lineage>
</organism>
<keyword evidence="1" id="KW-0472">Membrane</keyword>
<sequence>MIQYLIYLGVLMLIPIWAQMRVRSTYSRYSEVRNSTGMTGAETARRILDANGLYDVTIREVPGSLTDHYDPRDKSVNLSSDIYHGASIAGTAVAAHEVGHAIQDAKDYTFMRVRSALVPVANLGSNLSYILILAGVFLGMMQLAALGVIFFAAAVLFQLVTLPVEFDASGRALKQIVSLGIVQNSEKKQAKKVLSAAAMTYVAAALVSMMELVRFILMITMSNREE</sequence>